<dbReference type="InterPro" id="IPR036264">
    <property type="entry name" value="Bact_exopeptidase_dim_dom"/>
</dbReference>
<evidence type="ECO:0000256" key="6">
    <source>
        <dbReference type="ARBA" id="ARBA00022833"/>
    </source>
</evidence>
<dbReference type="InterPro" id="IPR010964">
    <property type="entry name" value="M20A_pepV-rel"/>
</dbReference>
<dbReference type="GO" id="GO:0008777">
    <property type="term" value="F:acetylornithine deacetylase activity"/>
    <property type="evidence" value="ECO:0007669"/>
    <property type="project" value="TreeGrafter"/>
</dbReference>
<protein>
    <submittedName>
        <fullName evidence="9">Xaa-His dipeptidase</fullName>
    </submittedName>
</protein>
<dbReference type="InterPro" id="IPR050072">
    <property type="entry name" value="Peptidase_M20A"/>
</dbReference>
<gene>
    <name evidence="9" type="ORF">PRIO_0931</name>
</gene>
<keyword evidence="3" id="KW-0645">Protease</keyword>
<dbReference type="SUPFAM" id="SSF53187">
    <property type="entry name" value="Zn-dependent exopeptidases"/>
    <property type="match status" value="1"/>
</dbReference>
<keyword evidence="5" id="KW-0378">Hydrolase</keyword>
<dbReference type="Proteomes" id="UP000033163">
    <property type="component" value="Chromosome I"/>
</dbReference>
<dbReference type="HOGENOM" id="CLU_031786_0_0_9"/>
<evidence type="ECO:0000256" key="2">
    <source>
        <dbReference type="ARBA" id="ARBA00006247"/>
    </source>
</evidence>
<evidence type="ECO:0000313" key="10">
    <source>
        <dbReference type="Proteomes" id="UP000033163"/>
    </source>
</evidence>
<dbReference type="NCBIfam" id="TIGR01887">
    <property type="entry name" value="dipeptidaselike"/>
    <property type="match status" value="1"/>
</dbReference>
<organism evidence="9 10">
    <name type="scientific">Paenibacillus riograndensis SBR5</name>
    <dbReference type="NCBI Taxonomy" id="1073571"/>
    <lineage>
        <taxon>Bacteria</taxon>
        <taxon>Bacillati</taxon>
        <taxon>Bacillota</taxon>
        <taxon>Bacilli</taxon>
        <taxon>Bacillales</taxon>
        <taxon>Paenibacillaceae</taxon>
        <taxon>Paenibacillus</taxon>
        <taxon>Paenibacillus sonchi group</taxon>
    </lineage>
</organism>
<accession>A0A0E4H786</accession>
<dbReference type="GO" id="GO:0008270">
    <property type="term" value="F:zinc ion binding"/>
    <property type="evidence" value="ECO:0007669"/>
    <property type="project" value="InterPro"/>
</dbReference>
<evidence type="ECO:0000256" key="4">
    <source>
        <dbReference type="ARBA" id="ARBA00022723"/>
    </source>
</evidence>
<sequence length="478" mass="52007">MEMISSQELDRCISEFLEANQENMIEDAKGLIRIRSVGLDYQPGSTQPFGEGCRTVLDEAIRLMQREKLEVTDFDGYGVKGALAASERGSIGFFAHLDVVPEGEGWSFPPYDPFVWDGFLWGRGAMDNKAAAVAALYVLKFFAESRLPLRHGLYLFLGCNEENGMRDIRHFLSRHEPPLFGIVPDAYFPLCFAEKGMLRADFEGEAADGNLLAFNGGTEYNVVPAAASAILRDVDPDHARQVLPGSFTVEVLPEGVRITASGKAGHAAFPEGTDNAAVKLAAALAAHGLVRGSRTLRALAFVQECFANPYGHGLGIAFRDVSGETTVNAAVQMENGRLRLLCDIRYGVTQEIGGIQQLLEEAANRYGMQLTRTEDSPPHYIAPDDPIAAALCDLANRELGTSQPPYAMGGITHARWLPRAAAFGPLRRDKPSPFPAGRGSGHQPDEAMNLEAVWDAFLIYVKAVLVIDGLLSEENAQH</sequence>
<dbReference type="PROSITE" id="PS00758">
    <property type="entry name" value="ARGE_DAPE_CPG2_1"/>
    <property type="match status" value="1"/>
</dbReference>
<dbReference type="PANTHER" id="PTHR43808">
    <property type="entry name" value="ACETYLORNITHINE DEACETYLASE"/>
    <property type="match status" value="1"/>
</dbReference>
<evidence type="ECO:0000313" key="9">
    <source>
        <dbReference type="EMBL" id="CQR52649.1"/>
    </source>
</evidence>
<dbReference type="PANTHER" id="PTHR43808:SF31">
    <property type="entry name" value="N-ACETYL-L-CITRULLINE DEACETYLASE"/>
    <property type="match status" value="1"/>
</dbReference>
<dbReference type="RefSeq" id="WP_141639112.1">
    <property type="nucleotide sequence ID" value="NZ_AGBD01000728.1"/>
</dbReference>
<dbReference type="GO" id="GO:0006508">
    <property type="term" value="P:proteolysis"/>
    <property type="evidence" value="ECO:0007669"/>
    <property type="project" value="UniProtKB-KW"/>
</dbReference>
<reference evidence="10" key="1">
    <citation type="submission" date="2015-03" db="EMBL/GenBank/DDBJ databases">
        <authorList>
            <person name="Wibberg D."/>
        </authorList>
    </citation>
    <scope>NUCLEOTIDE SEQUENCE [LARGE SCALE GENOMIC DNA]</scope>
</reference>
<dbReference type="AlphaFoldDB" id="A0A0E4H786"/>
<dbReference type="EMBL" id="LN831776">
    <property type="protein sequence ID" value="CQR52649.1"/>
    <property type="molecule type" value="Genomic_DNA"/>
</dbReference>
<dbReference type="SUPFAM" id="SSF55031">
    <property type="entry name" value="Bacterial exopeptidase dimerisation domain"/>
    <property type="match status" value="1"/>
</dbReference>
<dbReference type="Pfam" id="PF01546">
    <property type="entry name" value="Peptidase_M20"/>
    <property type="match status" value="1"/>
</dbReference>
<evidence type="ECO:0000256" key="1">
    <source>
        <dbReference type="ARBA" id="ARBA00001947"/>
    </source>
</evidence>
<dbReference type="GO" id="GO:0008237">
    <property type="term" value="F:metallopeptidase activity"/>
    <property type="evidence" value="ECO:0007669"/>
    <property type="project" value="UniProtKB-KW"/>
</dbReference>
<evidence type="ECO:0000256" key="5">
    <source>
        <dbReference type="ARBA" id="ARBA00022801"/>
    </source>
</evidence>
<dbReference type="PATRIC" id="fig|1073571.4.peg.973"/>
<proteinExistence type="inferred from homology"/>
<dbReference type="InterPro" id="IPR002933">
    <property type="entry name" value="Peptidase_M20"/>
</dbReference>
<keyword evidence="4" id="KW-0479">Metal-binding</keyword>
<dbReference type="GO" id="GO:0006526">
    <property type="term" value="P:L-arginine biosynthetic process"/>
    <property type="evidence" value="ECO:0007669"/>
    <property type="project" value="TreeGrafter"/>
</dbReference>
<dbReference type="Gene3D" id="3.40.630.10">
    <property type="entry name" value="Zn peptidases"/>
    <property type="match status" value="1"/>
</dbReference>
<dbReference type="KEGG" id="pri:PRIO_0931"/>
<evidence type="ECO:0000256" key="7">
    <source>
        <dbReference type="ARBA" id="ARBA00022997"/>
    </source>
</evidence>
<keyword evidence="7" id="KW-0224">Dipeptidase</keyword>
<name>A0A0E4H786_9BACL</name>
<evidence type="ECO:0000256" key="8">
    <source>
        <dbReference type="ARBA" id="ARBA00023049"/>
    </source>
</evidence>
<dbReference type="Gene3D" id="3.30.70.360">
    <property type="match status" value="2"/>
</dbReference>
<dbReference type="GO" id="GO:0016805">
    <property type="term" value="F:dipeptidase activity"/>
    <property type="evidence" value="ECO:0007669"/>
    <property type="project" value="UniProtKB-KW"/>
</dbReference>
<keyword evidence="8" id="KW-0482">Metalloprotease</keyword>
<comment type="similarity">
    <text evidence="2">Belongs to the peptidase M20A family.</text>
</comment>
<dbReference type="InterPro" id="IPR001261">
    <property type="entry name" value="ArgE/DapE_CS"/>
</dbReference>
<keyword evidence="6" id="KW-0862">Zinc</keyword>
<evidence type="ECO:0000256" key="3">
    <source>
        <dbReference type="ARBA" id="ARBA00022670"/>
    </source>
</evidence>
<comment type="cofactor">
    <cofactor evidence="1">
        <name>Zn(2+)</name>
        <dbReference type="ChEBI" id="CHEBI:29105"/>
    </cofactor>
</comment>